<protein>
    <submittedName>
        <fullName evidence="2">Uncharacterized protein</fullName>
    </submittedName>
</protein>
<comment type="caution">
    <text evidence="2">The sequence shown here is derived from an EMBL/GenBank/DDBJ whole genome shotgun (WGS) entry which is preliminary data.</text>
</comment>
<gene>
    <name evidence="2" type="ORF">CgunFtcFv8_007416</name>
</gene>
<dbReference type="EMBL" id="JAURVH010001531">
    <property type="protein sequence ID" value="KAK5903656.1"/>
    <property type="molecule type" value="Genomic_DNA"/>
</dbReference>
<accession>A0AAN8CGX2</accession>
<dbReference type="Proteomes" id="UP001331515">
    <property type="component" value="Unassembled WGS sequence"/>
</dbReference>
<organism evidence="2 3">
    <name type="scientific">Champsocephalus gunnari</name>
    <name type="common">Mackerel icefish</name>
    <dbReference type="NCBI Taxonomy" id="52237"/>
    <lineage>
        <taxon>Eukaryota</taxon>
        <taxon>Metazoa</taxon>
        <taxon>Chordata</taxon>
        <taxon>Craniata</taxon>
        <taxon>Vertebrata</taxon>
        <taxon>Euteleostomi</taxon>
        <taxon>Actinopterygii</taxon>
        <taxon>Neopterygii</taxon>
        <taxon>Teleostei</taxon>
        <taxon>Neoteleostei</taxon>
        <taxon>Acanthomorphata</taxon>
        <taxon>Eupercaria</taxon>
        <taxon>Perciformes</taxon>
        <taxon>Notothenioidei</taxon>
        <taxon>Channichthyidae</taxon>
        <taxon>Champsocephalus</taxon>
    </lineage>
</organism>
<keyword evidence="3" id="KW-1185">Reference proteome</keyword>
<name>A0AAN8CGX2_CHAGU</name>
<feature type="region of interest" description="Disordered" evidence="1">
    <location>
        <begin position="1"/>
        <end position="33"/>
    </location>
</feature>
<evidence type="ECO:0000313" key="2">
    <source>
        <dbReference type="EMBL" id="KAK5903656.1"/>
    </source>
</evidence>
<dbReference type="AlphaFoldDB" id="A0AAN8CGX2"/>
<sequence length="98" mass="10720">MSWWNSLSAGLSPPAWLPLKGHQRSAETTRSHGLSVSAWEDMCMHKGERDRTSQREDDMPTIVLTGQFHAEGPDGPLASDSTGHWPVLVLGLAPFPSI</sequence>
<evidence type="ECO:0000313" key="3">
    <source>
        <dbReference type="Proteomes" id="UP001331515"/>
    </source>
</evidence>
<evidence type="ECO:0000256" key="1">
    <source>
        <dbReference type="SAM" id="MobiDB-lite"/>
    </source>
</evidence>
<reference evidence="2 3" key="1">
    <citation type="journal article" date="2023" name="Mol. Biol. Evol.">
        <title>Genomics of Secondarily Temperate Adaptation in the Only Non-Antarctic Icefish.</title>
        <authorList>
            <person name="Rivera-Colon A.G."/>
            <person name="Rayamajhi N."/>
            <person name="Minhas B.F."/>
            <person name="Madrigal G."/>
            <person name="Bilyk K.T."/>
            <person name="Yoon V."/>
            <person name="Hune M."/>
            <person name="Gregory S."/>
            <person name="Cheng C.H.C."/>
            <person name="Catchen J.M."/>
        </authorList>
    </citation>
    <scope>NUCLEOTIDE SEQUENCE [LARGE SCALE GENOMIC DNA]</scope>
    <source>
        <tissue evidence="2">White muscle</tissue>
    </source>
</reference>
<proteinExistence type="predicted"/>